<name>A0A1T4UGU5_9GAMM</name>
<evidence type="ECO:0000313" key="2">
    <source>
        <dbReference type="Proteomes" id="UP000191116"/>
    </source>
</evidence>
<dbReference type="AlphaFoldDB" id="A0A1T4UGU5"/>
<dbReference type="Proteomes" id="UP000191116">
    <property type="component" value="Unassembled WGS sequence"/>
</dbReference>
<reference evidence="1 2" key="1">
    <citation type="submission" date="2017-02" db="EMBL/GenBank/DDBJ databases">
        <authorList>
            <person name="Peterson S.W."/>
        </authorList>
    </citation>
    <scope>NUCLEOTIDE SEQUENCE [LARGE SCALE GENOMIC DNA]</scope>
    <source>
        <strain evidence="1 2">CECT 9189</strain>
    </source>
</reference>
<protein>
    <submittedName>
        <fullName evidence="1">Uncharacterized protein</fullName>
    </submittedName>
</protein>
<organism evidence="1 2">
    <name type="scientific">Photobacterium toruni</name>
    <dbReference type="NCBI Taxonomy" id="1935446"/>
    <lineage>
        <taxon>Bacteria</taxon>
        <taxon>Pseudomonadati</taxon>
        <taxon>Pseudomonadota</taxon>
        <taxon>Gammaproteobacteria</taxon>
        <taxon>Vibrionales</taxon>
        <taxon>Vibrionaceae</taxon>
        <taxon>Photobacterium</taxon>
    </lineage>
</organism>
<gene>
    <name evidence="1" type="ORF">CZ814_03250</name>
</gene>
<sequence length="342" mass="38741">MVTVSRTYSAYQKKVIRSLAKLVGARAFRYEKAQNNHLKIHIEGVDKPIFTSSTPSDCKALENFMSQVRVMIRAAEKQYPLAVKVCEANPKQPHVCSHEKMITSIVKNMRLMAADLQDKEIEMVFEQQSVDGIGEHRQQMIKKAINTALGHRKGGRYLTPSVMRCIEEDISHHVDFILPTVAHYAELLSKSKISAKSKQEVAVALDAERDDKDLIAEEIEIDQEKETLALADVFQMPVKHDQPLTKDNKQKVKSVKKLAQKKPSRMAQQHVGEDDMSMLMTLTSEQRITQAKALTMVQIQALVDDLKQAMVEKHDEDIDDVIRLMAQKGLAIEDIMRRLNAA</sequence>
<evidence type="ECO:0000313" key="1">
    <source>
        <dbReference type="EMBL" id="SKA52012.1"/>
    </source>
</evidence>
<proteinExistence type="predicted"/>
<dbReference type="OrthoDB" id="5876467at2"/>
<accession>A0A1T4UGU5</accession>
<dbReference type="EMBL" id="FUWP01000023">
    <property type="protein sequence ID" value="SKA52012.1"/>
    <property type="molecule type" value="Genomic_DNA"/>
</dbReference>
<dbReference type="RefSeq" id="WP_080175968.1">
    <property type="nucleotide sequence ID" value="NZ_AP024856.1"/>
</dbReference>